<dbReference type="Proteomes" id="UP000623440">
    <property type="component" value="Unassembled WGS sequence"/>
</dbReference>
<evidence type="ECO:0000313" key="2">
    <source>
        <dbReference type="Proteomes" id="UP000623440"/>
    </source>
</evidence>
<evidence type="ECO:0008006" key="3">
    <source>
        <dbReference type="Google" id="ProtNLM"/>
    </source>
</evidence>
<proteinExistence type="predicted"/>
<dbReference type="EMBL" id="JACJSI010000140">
    <property type="protein sequence ID" value="MBD2534180.1"/>
    <property type="molecule type" value="Genomic_DNA"/>
</dbReference>
<protein>
    <recommendedName>
        <fullName evidence="3">Transposase</fullName>
    </recommendedName>
</protein>
<gene>
    <name evidence="1" type="ORF">H6G97_33480</name>
</gene>
<evidence type="ECO:0000313" key="1">
    <source>
        <dbReference type="EMBL" id="MBD2534180.1"/>
    </source>
</evidence>
<reference evidence="1 2" key="1">
    <citation type="journal article" date="2020" name="ISME J.">
        <title>Comparative genomics reveals insights into cyanobacterial evolution and habitat adaptation.</title>
        <authorList>
            <person name="Chen M.Y."/>
            <person name="Teng W.K."/>
            <person name="Zhao L."/>
            <person name="Hu C.X."/>
            <person name="Zhou Y.K."/>
            <person name="Han B.P."/>
            <person name="Song L.R."/>
            <person name="Shu W.S."/>
        </authorList>
    </citation>
    <scope>NUCLEOTIDE SEQUENCE [LARGE SCALE GENOMIC DNA]</scope>
    <source>
        <strain evidence="1 2">FACHB-838</strain>
    </source>
</reference>
<dbReference type="RefSeq" id="WP_190944695.1">
    <property type="nucleotide sequence ID" value="NZ_JACJSI010000140.1"/>
</dbReference>
<comment type="caution">
    <text evidence="1">The sequence shown here is derived from an EMBL/GenBank/DDBJ whole genome shotgun (WGS) entry which is preliminary data.</text>
</comment>
<organism evidence="1 2">
    <name type="scientific">Nostoc flagelliforme FACHB-838</name>
    <dbReference type="NCBI Taxonomy" id="2692904"/>
    <lineage>
        <taxon>Bacteria</taxon>
        <taxon>Bacillati</taxon>
        <taxon>Cyanobacteriota</taxon>
        <taxon>Cyanophyceae</taxon>
        <taxon>Nostocales</taxon>
        <taxon>Nostocaceae</taxon>
        <taxon>Nostoc</taxon>
    </lineage>
</organism>
<name>A0ABR8E0W2_9NOSO</name>
<sequence length="56" mass="6572">MGEYPEQFWQFGIQWLWVAVSMEISPQWDSEEVVRGIRQNFPQLVSHATPVVKPVL</sequence>
<accession>A0ABR8E0W2</accession>
<keyword evidence="2" id="KW-1185">Reference proteome</keyword>